<dbReference type="PROSITE" id="PS50110">
    <property type="entry name" value="RESPONSE_REGULATORY"/>
    <property type="match status" value="1"/>
</dbReference>
<sequence>MTRFERIVLIDDNEADNVFHEIMIRRAGFSGEVLVFMSGLEALEFFRTDDLSQSTCIFLDINMPLMSGFEMAEEAAPLIGNKPSLVLVMLTSSGSPADWDRAQSMDIIKGYVTKPLTATMVRELLDGAVPAFQR</sequence>
<accession>A0ABV7W7S3</accession>
<dbReference type="InterPro" id="IPR011006">
    <property type="entry name" value="CheY-like_superfamily"/>
</dbReference>
<gene>
    <name evidence="3" type="ORF">ACFOPI_17635</name>
</gene>
<evidence type="ECO:0000259" key="2">
    <source>
        <dbReference type="PROSITE" id="PS50110"/>
    </source>
</evidence>
<dbReference type="SMART" id="SM00448">
    <property type="entry name" value="REC"/>
    <property type="match status" value="1"/>
</dbReference>
<keyword evidence="4" id="KW-1185">Reference proteome</keyword>
<dbReference type="Pfam" id="PF00072">
    <property type="entry name" value="Response_reg"/>
    <property type="match status" value="1"/>
</dbReference>
<dbReference type="RefSeq" id="WP_382176625.1">
    <property type="nucleotide sequence ID" value="NZ_JBHRXX010000007.1"/>
</dbReference>
<feature type="domain" description="Response regulatory" evidence="2">
    <location>
        <begin position="6"/>
        <end position="129"/>
    </location>
</feature>
<name>A0ABV7W7S3_9BURK</name>
<evidence type="ECO:0000313" key="3">
    <source>
        <dbReference type="EMBL" id="MFC3685429.1"/>
    </source>
</evidence>
<dbReference type="InterPro" id="IPR052893">
    <property type="entry name" value="TCS_response_regulator"/>
</dbReference>
<dbReference type="SUPFAM" id="SSF52172">
    <property type="entry name" value="CheY-like"/>
    <property type="match status" value="1"/>
</dbReference>
<dbReference type="EMBL" id="JBHRXX010000007">
    <property type="protein sequence ID" value="MFC3685429.1"/>
    <property type="molecule type" value="Genomic_DNA"/>
</dbReference>
<protein>
    <submittedName>
        <fullName evidence="3">Response regulator</fullName>
    </submittedName>
</protein>
<dbReference type="Gene3D" id="3.40.50.2300">
    <property type="match status" value="1"/>
</dbReference>
<feature type="modified residue" description="4-aspartylphosphate" evidence="1">
    <location>
        <position position="60"/>
    </location>
</feature>
<dbReference type="InterPro" id="IPR001789">
    <property type="entry name" value="Sig_transdc_resp-reg_receiver"/>
</dbReference>
<dbReference type="PANTHER" id="PTHR44520:SF2">
    <property type="entry name" value="RESPONSE REGULATOR RCP1"/>
    <property type="match status" value="1"/>
</dbReference>
<keyword evidence="1" id="KW-0597">Phosphoprotein</keyword>
<proteinExistence type="predicted"/>
<comment type="caution">
    <text evidence="3">The sequence shown here is derived from an EMBL/GenBank/DDBJ whole genome shotgun (WGS) entry which is preliminary data.</text>
</comment>
<organism evidence="3 4">
    <name type="scientific">Hydrogenophaga luteola</name>
    <dbReference type="NCBI Taxonomy" id="1591122"/>
    <lineage>
        <taxon>Bacteria</taxon>
        <taxon>Pseudomonadati</taxon>
        <taxon>Pseudomonadota</taxon>
        <taxon>Betaproteobacteria</taxon>
        <taxon>Burkholderiales</taxon>
        <taxon>Comamonadaceae</taxon>
        <taxon>Hydrogenophaga</taxon>
    </lineage>
</organism>
<dbReference type="Proteomes" id="UP001595729">
    <property type="component" value="Unassembled WGS sequence"/>
</dbReference>
<evidence type="ECO:0000313" key="4">
    <source>
        <dbReference type="Proteomes" id="UP001595729"/>
    </source>
</evidence>
<reference evidence="4" key="1">
    <citation type="journal article" date="2019" name="Int. J. Syst. Evol. Microbiol.">
        <title>The Global Catalogue of Microorganisms (GCM) 10K type strain sequencing project: providing services to taxonomists for standard genome sequencing and annotation.</title>
        <authorList>
            <consortium name="The Broad Institute Genomics Platform"/>
            <consortium name="The Broad Institute Genome Sequencing Center for Infectious Disease"/>
            <person name="Wu L."/>
            <person name="Ma J."/>
        </authorList>
    </citation>
    <scope>NUCLEOTIDE SEQUENCE [LARGE SCALE GENOMIC DNA]</scope>
    <source>
        <strain evidence="4">KCTC 42501</strain>
    </source>
</reference>
<evidence type="ECO:0000256" key="1">
    <source>
        <dbReference type="PROSITE-ProRule" id="PRU00169"/>
    </source>
</evidence>
<dbReference type="PANTHER" id="PTHR44520">
    <property type="entry name" value="RESPONSE REGULATOR RCP1-RELATED"/>
    <property type="match status" value="1"/>
</dbReference>